<evidence type="ECO:0000313" key="1">
    <source>
        <dbReference type="EMBL" id="PHN02819.1"/>
    </source>
</evidence>
<protein>
    <submittedName>
        <fullName evidence="1">Uncharacterized protein</fullName>
    </submittedName>
</protein>
<accession>A0A2D0N3U6</accession>
<name>A0A2D0N3U6_FLAN2</name>
<organism evidence="1 2">
    <name type="scientific">Flavilitoribacter nigricans (strain ATCC 23147 / DSM 23189 / NBRC 102662 / NCIMB 1420 / SS-2)</name>
    <name type="common">Lewinella nigricans</name>
    <dbReference type="NCBI Taxonomy" id="1122177"/>
    <lineage>
        <taxon>Bacteria</taxon>
        <taxon>Pseudomonadati</taxon>
        <taxon>Bacteroidota</taxon>
        <taxon>Saprospiria</taxon>
        <taxon>Saprospirales</taxon>
        <taxon>Lewinellaceae</taxon>
        <taxon>Flavilitoribacter</taxon>
    </lineage>
</organism>
<reference evidence="1 2" key="1">
    <citation type="submission" date="2017-10" db="EMBL/GenBank/DDBJ databases">
        <title>The draft genome sequence of Lewinella nigricans NBRC 102662.</title>
        <authorList>
            <person name="Wang K."/>
        </authorList>
    </citation>
    <scope>NUCLEOTIDE SEQUENCE [LARGE SCALE GENOMIC DNA]</scope>
    <source>
        <strain evidence="1 2">NBRC 102662</strain>
    </source>
</reference>
<evidence type="ECO:0000313" key="2">
    <source>
        <dbReference type="Proteomes" id="UP000223913"/>
    </source>
</evidence>
<dbReference type="Proteomes" id="UP000223913">
    <property type="component" value="Unassembled WGS sequence"/>
</dbReference>
<comment type="caution">
    <text evidence="1">The sequence shown here is derived from an EMBL/GenBank/DDBJ whole genome shotgun (WGS) entry which is preliminary data.</text>
</comment>
<sequence length="119" mass="14120">MQQNVQVLYHTSFDGNLKVYVNDEMIFDKDVKKGEIETLSLGGNIDSRPNAIMRIVFDDLFYLEQVLHFHHPYIRIDYAKEDRQLAVHYEETLPKVEEMQKDLLKEQVVMAIREHLANR</sequence>
<dbReference type="AlphaFoldDB" id="A0A2D0N3U6"/>
<keyword evidence="2" id="KW-1185">Reference proteome</keyword>
<gene>
    <name evidence="1" type="ORF">CRP01_30020</name>
</gene>
<dbReference type="EMBL" id="PDUD01000036">
    <property type="protein sequence ID" value="PHN02819.1"/>
    <property type="molecule type" value="Genomic_DNA"/>
</dbReference>
<proteinExistence type="predicted"/>